<dbReference type="Pfam" id="PF01025">
    <property type="entry name" value="GrpE"/>
    <property type="match status" value="1"/>
</dbReference>
<proteinExistence type="inferred from homology"/>
<dbReference type="AlphaFoldDB" id="A0A381RNL9"/>
<dbReference type="Gene3D" id="3.90.20.20">
    <property type="match status" value="1"/>
</dbReference>
<dbReference type="GO" id="GO:0000774">
    <property type="term" value="F:adenyl-nucleotide exchange factor activity"/>
    <property type="evidence" value="ECO:0007669"/>
    <property type="project" value="InterPro"/>
</dbReference>
<keyword evidence="2" id="KW-0143">Chaperone</keyword>
<protein>
    <recommendedName>
        <fullName evidence="5">Nucleotide exchange factor GrpE</fullName>
    </recommendedName>
</protein>
<dbReference type="GO" id="GO:0051087">
    <property type="term" value="F:protein-folding chaperone binding"/>
    <property type="evidence" value="ECO:0007669"/>
    <property type="project" value="InterPro"/>
</dbReference>
<feature type="non-terminal residue" evidence="4">
    <location>
        <position position="1"/>
    </location>
</feature>
<dbReference type="GO" id="GO:0006457">
    <property type="term" value="P:protein folding"/>
    <property type="evidence" value="ECO:0007669"/>
    <property type="project" value="InterPro"/>
</dbReference>
<name>A0A381RNL9_9ZZZZ</name>
<sequence>VSEEGSTEVPEAEDAEDADLEGRLAELEKEIQYANAEVANTRQRAARDRSEAIRYGGASLARRLLPMVDSLSKALESAEEDNGVESVIEGVRMTLDGISSALEAEGASPIEAAGKPFDPTCMEAIATVPGPEGSQPGSVIEVIEQGYTFHDRVLRAARVIVAEGES</sequence>
<organism evidence="4">
    <name type="scientific">marine metagenome</name>
    <dbReference type="NCBI Taxonomy" id="408172"/>
    <lineage>
        <taxon>unclassified sequences</taxon>
        <taxon>metagenomes</taxon>
        <taxon>ecological metagenomes</taxon>
    </lineage>
</organism>
<dbReference type="Gene3D" id="2.30.22.10">
    <property type="entry name" value="Head domain of nucleotide exchange factor GrpE"/>
    <property type="match status" value="1"/>
</dbReference>
<dbReference type="PANTHER" id="PTHR21237">
    <property type="entry name" value="GRPE PROTEIN"/>
    <property type="match status" value="1"/>
</dbReference>
<evidence type="ECO:0000256" key="1">
    <source>
        <dbReference type="ARBA" id="ARBA00009054"/>
    </source>
</evidence>
<feature type="coiled-coil region" evidence="3">
    <location>
        <begin position="17"/>
        <end position="44"/>
    </location>
</feature>
<dbReference type="EMBL" id="UINC01002075">
    <property type="protein sequence ID" value="SUZ92629.1"/>
    <property type="molecule type" value="Genomic_DNA"/>
</dbReference>
<dbReference type="CDD" id="cd00446">
    <property type="entry name" value="GrpE"/>
    <property type="match status" value="1"/>
</dbReference>
<dbReference type="GO" id="GO:0042803">
    <property type="term" value="F:protein homodimerization activity"/>
    <property type="evidence" value="ECO:0007669"/>
    <property type="project" value="InterPro"/>
</dbReference>
<reference evidence="4" key="1">
    <citation type="submission" date="2018-05" db="EMBL/GenBank/DDBJ databases">
        <authorList>
            <person name="Lanie J.A."/>
            <person name="Ng W.-L."/>
            <person name="Kazmierczak K.M."/>
            <person name="Andrzejewski T.M."/>
            <person name="Davidsen T.M."/>
            <person name="Wayne K.J."/>
            <person name="Tettelin H."/>
            <person name="Glass J.I."/>
            <person name="Rusch D."/>
            <person name="Podicherti R."/>
            <person name="Tsui H.-C.T."/>
            <person name="Winkler M.E."/>
        </authorList>
    </citation>
    <scope>NUCLEOTIDE SEQUENCE</scope>
</reference>
<comment type="similarity">
    <text evidence="1">Belongs to the GrpE family.</text>
</comment>
<evidence type="ECO:0000256" key="2">
    <source>
        <dbReference type="ARBA" id="ARBA00023186"/>
    </source>
</evidence>
<gene>
    <name evidence="4" type="ORF">METZ01_LOCUS45483</name>
</gene>
<evidence type="ECO:0000256" key="3">
    <source>
        <dbReference type="SAM" id="Coils"/>
    </source>
</evidence>
<dbReference type="PROSITE" id="PS01071">
    <property type="entry name" value="GRPE"/>
    <property type="match status" value="1"/>
</dbReference>
<dbReference type="PANTHER" id="PTHR21237:SF23">
    <property type="entry name" value="GRPE PROTEIN HOMOLOG, MITOCHONDRIAL"/>
    <property type="match status" value="1"/>
</dbReference>
<dbReference type="HAMAP" id="MF_01151">
    <property type="entry name" value="GrpE"/>
    <property type="match status" value="1"/>
</dbReference>
<dbReference type="GO" id="GO:0005829">
    <property type="term" value="C:cytosol"/>
    <property type="evidence" value="ECO:0007669"/>
    <property type="project" value="TreeGrafter"/>
</dbReference>
<keyword evidence="3" id="KW-0175">Coiled coil</keyword>
<accession>A0A381RNL9</accession>
<dbReference type="InterPro" id="IPR000740">
    <property type="entry name" value="GrpE"/>
</dbReference>
<dbReference type="GO" id="GO:0051082">
    <property type="term" value="F:unfolded protein binding"/>
    <property type="evidence" value="ECO:0007669"/>
    <property type="project" value="TreeGrafter"/>
</dbReference>
<dbReference type="InterPro" id="IPR009012">
    <property type="entry name" value="GrpE_head"/>
</dbReference>
<dbReference type="SUPFAM" id="SSF51064">
    <property type="entry name" value="Head domain of nucleotide exchange factor GrpE"/>
    <property type="match status" value="1"/>
</dbReference>
<evidence type="ECO:0000313" key="4">
    <source>
        <dbReference type="EMBL" id="SUZ92629.1"/>
    </source>
</evidence>
<evidence type="ECO:0008006" key="5">
    <source>
        <dbReference type="Google" id="ProtNLM"/>
    </source>
</evidence>
<dbReference type="PRINTS" id="PR00773">
    <property type="entry name" value="GRPEPROTEIN"/>
</dbReference>
<dbReference type="SUPFAM" id="SSF58014">
    <property type="entry name" value="Coiled-coil domain of nucleotide exchange factor GrpE"/>
    <property type="match status" value="1"/>
</dbReference>
<dbReference type="InterPro" id="IPR013805">
    <property type="entry name" value="GrpE_CC"/>
</dbReference>